<dbReference type="PROSITE" id="PS00866">
    <property type="entry name" value="CPSASE_1"/>
    <property type="match status" value="1"/>
</dbReference>
<dbReference type="PROSITE" id="PS50968">
    <property type="entry name" value="BIOTINYL_LIPOYL"/>
    <property type="match status" value="1"/>
</dbReference>
<dbReference type="GO" id="GO:0005524">
    <property type="term" value="F:ATP binding"/>
    <property type="evidence" value="ECO:0007669"/>
    <property type="project" value="UniProtKB-UniRule"/>
</dbReference>
<sequence length="1284" mass="137985">MTGDSSGLTGSQPKVSLRAIRKVLIANRGEIALRLIRTSKALGLQTVAIYTHDDAGAPHVTAADEAFLLEGRESEGKGYLDQAAIVDLCERTGATCILPGYGFLSENPKFAALVESKPGLIFAGPRAETIESFGLKHRARQMAEEAGVPCVPGSDLLRDATDALSEAERIGYPVMLKSTAGGGGLGLQVCRDRAELEGAYAKIASRGQALFGDASVFMERYVDSARHVEVQIFGNGQGDAIHFGERECSIQRRHQKVIEECPSPFVQRTPGLRKRITECAVSLAKLAKYRGAGTVEMLVDDADASFYFLEVNARLQVEHCVTELCYDTDLVALMLMQADEELSGKGGIDSSTLLSLQKDAPQGAAIEHRLYAENPIRDYAPTPGLLQVIEFAADSVSKARIDGWVSSGTTVSASYDPLLAKICVWAKSREAAIDDARTLLRASKVQGTPTNLGLLQAIVESDSFARGDTLTSFLTPKSSFRYAPCALEVISGGISTTVQDYPGRRGFGHGVPEAGAMDPLSLRIANCLVGNKDGAEALEITLAGPELLFHAPAIVALAGAEMDMSLDGKEVAPYSRIVVQVGSRLKIGKVPADKAGCRAYLAIRGGLPQVPIYLGSKSTSPSLAAGGFQGRGLLAGDTLDLDKASSELAASGKVAPFSLPQKLWLSRSFDQSRSERGWQILCITGPFDDDSFMTANDRKKLYGATWKVTHQASRTGIRLGGDRFEWARSDGGEGGSHPSNVLEFGYSARGINMNGDVPVILGKDGPDLGGLLICNTIISAEWRDGQLKPNDSLHFVPVTFDQAKELSDRIERFLEGVKAAAESGEAGRVSSLEMQVEGSSLYGDGGDFATSYSILDEVAEVEGLRPKVTIRSAGDRFVLAEYGDMTADILHRCRIELLVRELIKQKDEAGIVDLNPNLRSLTVQFDPNRTSMKALVERLKGIEETLPSATEVKIPTREFTLPVTFDDPEIKLSVQKYMETVRSKAVYLPDNKAYLAEANGFSSAAEVEEAIVGCSQLAVAVGFYFGTPILLPLDPSKRLRCQKYNPTRLSTPAGALGHGGSCYAIYPCTAPGGYPLLGRTLPCWAGFGDKPGFSPGKPYLFENFDTIRFEKVDQATYDKALRDFDAGSYKWKVRETVFDVAKQSAFLETVADKAKQFRQQQEAALEKTKQKEDRLYAEWTKEVEEAAAKKAAGSGTSSSGASIEDFDDDPDAIPIPSSLAANVWKVLVKPGERVEAGQKVAILEAMKMEIDVVAPEGCTSIKAIIKPPGSSVAPGDAVLVGGRG</sequence>
<evidence type="ECO:0000256" key="8">
    <source>
        <dbReference type="SAM" id="MobiDB-lite"/>
    </source>
</evidence>
<gene>
    <name evidence="12" type="ORF">PSFLO_02959</name>
</gene>
<dbReference type="PROSITE" id="PS50979">
    <property type="entry name" value="BC"/>
    <property type="match status" value="1"/>
</dbReference>
<keyword evidence="2" id="KW-0436">Ligase</keyword>
<accession>A0A5C3EYY0</accession>
<dbReference type="InterPro" id="IPR005482">
    <property type="entry name" value="Biotin_COase_C"/>
</dbReference>
<feature type="domain" description="ATP-grasp" evidence="10">
    <location>
        <begin position="140"/>
        <end position="339"/>
    </location>
</feature>
<evidence type="ECO:0000256" key="6">
    <source>
        <dbReference type="ARBA" id="ARBA00023267"/>
    </source>
</evidence>
<name>A0A5C3EYY0_9BASI</name>
<dbReference type="SUPFAM" id="SSF51230">
    <property type="entry name" value="Single hybrid motif"/>
    <property type="match status" value="1"/>
</dbReference>
<protein>
    <submittedName>
        <fullName evidence="12">Probable methylcrotonoyl-CoA carboxylase biotin carboxylase chain</fullName>
    </submittedName>
</protein>
<dbReference type="Gene3D" id="2.40.100.10">
    <property type="entry name" value="Cyclophilin-like"/>
    <property type="match status" value="2"/>
</dbReference>
<dbReference type="OrthoDB" id="196847at2759"/>
<dbReference type="GO" id="GO:0016874">
    <property type="term" value="F:ligase activity"/>
    <property type="evidence" value="ECO:0007669"/>
    <property type="project" value="UniProtKB-KW"/>
</dbReference>
<evidence type="ECO:0000256" key="1">
    <source>
        <dbReference type="ARBA" id="ARBA00001953"/>
    </source>
</evidence>
<dbReference type="Pfam" id="PF00289">
    <property type="entry name" value="Biotin_carb_N"/>
    <property type="match status" value="1"/>
</dbReference>
<dbReference type="Pfam" id="PF02786">
    <property type="entry name" value="CPSase_L_D2"/>
    <property type="match status" value="1"/>
</dbReference>
<evidence type="ECO:0000256" key="2">
    <source>
        <dbReference type="ARBA" id="ARBA00022598"/>
    </source>
</evidence>
<dbReference type="InterPro" id="IPR003833">
    <property type="entry name" value="CT_C_D"/>
</dbReference>
<evidence type="ECO:0000259" key="9">
    <source>
        <dbReference type="PROSITE" id="PS50968"/>
    </source>
</evidence>
<dbReference type="SUPFAM" id="SSF52440">
    <property type="entry name" value="PreATP-grasp domain"/>
    <property type="match status" value="1"/>
</dbReference>
<evidence type="ECO:0000256" key="4">
    <source>
        <dbReference type="ARBA" id="ARBA00022801"/>
    </source>
</evidence>
<dbReference type="PROSITE" id="PS00867">
    <property type="entry name" value="CPSASE_2"/>
    <property type="match status" value="1"/>
</dbReference>
<dbReference type="PROSITE" id="PS50975">
    <property type="entry name" value="ATP_GRASP"/>
    <property type="match status" value="1"/>
</dbReference>
<dbReference type="InterPro" id="IPR000089">
    <property type="entry name" value="Biotin_lipoyl"/>
</dbReference>
<dbReference type="PANTHER" id="PTHR18866:SF128">
    <property type="entry name" value="UREA AMIDOLYASE"/>
    <property type="match status" value="1"/>
</dbReference>
<dbReference type="SUPFAM" id="SSF160467">
    <property type="entry name" value="PH0987 N-terminal domain-like"/>
    <property type="match status" value="1"/>
</dbReference>
<dbReference type="Pfam" id="PF00364">
    <property type="entry name" value="Biotin_lipoyl"/>
    <property type="match status" value="1"/>
</dbReference>
<dbReference type="SMART" id="SM00797">
    <property type="entry name" value="AHS2"/>
    <property type="match status" value="1"/>
</dbReference>
<evidence type="ECO:0000256" key="3">
    <source>
        <dbReference type="ARBA" id="ARBA00022741"/>
    </source>
</evidence>
<evidence type="ECO:0000259" key="10">
    <source>
        <dbReference type="PROSITE" id="PS50975"/>
    </source>
</evidence>
<dbReference type="InterPro" id="IPR003778">
    <property type="entry name" value="CT_A_B"/>
</dbReference>
<organism evidence="12 13">
    <name type="scientific">Pseudozyma flocculosa</name>
    <dbReference type="NCBI Taxonomy" id="84751"/>
    <lineage>
        <taxon>Eukaryota</taxon>
        <taxon>Fungi</taxon>
        <taxon>Dikarya</taxon>
        <taxon>Basidiomycota</taxon>
        <taxon>Ustilaginomycotina</taxon>
        <taxon>Ustilaginomycetes</taxon>
        <taxon>Ustilaginales</taxon>
        <taxon>Ustilaginaceae</taxon>
        <taxon>Pseudozyma</taxon>
    </lineage>
</organism>
<keyword evidence="5 7" id="KW-0067">ATP-binding</keyword>
<dbReference type="InterPro" id="IPR011054">
    <property type="entry name" value="Rudment_hybrid_motif"/>
</dbReference>
<dbReference type="InterPro" id="IPR005479">
    <property type="entry name" value="CPAse_ATP-bd"/>
</dbReference>
<proteinExistence type="predicted"/>
<dbReference type="Gene3D" id="3.30.1360.40">
    <property type="match status" value="1"/>
</dbReference>
<keyword evidence="3 7" id="KW-0547">Nucleotide-binding</keyword>
<dbReference type="InterPro" id="IPR029000">
    <property type="entry name" value="Cyclophilin-like_dom_sf"/>
</dbReference>
<dbReference type="Pfam" id="PF02626">
    <property type="entry name" value="CT_A_B"/>
    <property type="match status" value="1"/>
</dbReference>
<dbReference type="InterPro" id="IPR011764">
    <property type="entry name" value="Biotin_carboxylation_dom"/>
</dbReference>
<dbReference type="InterPro" id="IPR011053">
    <property type="entry name" value="Single_hybrid_motif"/>
</dbReference>
<dbReference type="InterPro" id="IPR050856">
    <property type="entry name" value="Biotin_carboxylase_complex"/>
</dbReference>
<dbReference type="Gene3D" id="2.40.50.100">
    <property type="match status" value="1"/>
</dbReference>
<feature type="domain" description="Lipoyl-binding" evidence="9">
    <location>
        <begin position="1210"/>
        <end position="1282"/>
    </location>
</feature>
<dbReference type="PANTHER" id="PTHR18866">
    <property type="entry name" value="CARBOXYLASE:PYRUVATE/ACETYL-COA/PROPIONYL-COA CARBOXYLASE"/>
    <property type="match status" value="1"/>
</dbReference>
<evidence type="ECO:0000313" key="12">
    <source>
        <dbReference type="EMBL" id="SPO37484.1"/>
    </source>
</evidence>
<dbReference type="InterPro" id="IPR011761">
    <property type="entry name" value="ATP-grasp"/>
</dbReference>
<dbReference type="Pfam" id="PF02785">
    <property type="entry name" value="Biotin_carb_C"/>
    <property type="match status" value="1"/>
</dbReference>
<comment type="cofactor">
    <cofactor evidence="1">
        <name>biotin</name>
        <dbReference type="ChEBI" id="CHEBI:57586"/>
    </cofactor>
</comment>
<dbReference type="SUPFAM" id="SSF51246">
    <property type="entry name" value="Rudiment single hybrid motif"/>
    <property type="match status" value="1"/>
</dbReference>
<feature type="region of interest" description="Disordered" evidence="8">
    <location>
        <begin position="1188"/>
        <end position="1208"/>
    </location>
</feature>
<dbReference type="InterPro" id="IPR001882">
    <property type="entry name" value="Biotin_BS"/>
</dbReference>
<dbReference type="SMART" id="SM00878">
    <property type="entry name" value="Biotin_carb_C"/>
    <property type="match status" value="1"/>
</dbReference>
<keyword evidence="6" id="KW-0092">Biotin</keyword>
<evidence type="ECO:0000259" key="11">
    <source>
        <dbReference type="PROSITE" id="PS50979"/>
    </source>
</evidence>
<dbReference type="SUPFAM" id="SSF56059">
    <property type="entry name" value="Glutathione synthetase ATP-binding domain-like"/>
    <property type="match status" value="1"/>
</dbReference>
<dbReference type="EMBL" id="OOIP01000007">
    <property type="protein sequence ID" value="SPO37484.1"/>
    <property type="molecule type" value="Genomic_DNA"/>
</dbReference>
<keyword evidence="4" id="KW-0378">Hydrolase</keyword>
<keyword evidence="13" id="KW-1185">Reference proteome</keyword>
<dbReference type="SMART" id="SM00796">
    <property type="entry name" value="AHS1"/>
    <property type="match status" value="1"/>
</dbReference>
<dbReference type="Gene3D" id="3.30.470.20">
    <property type="entry name" value="ATP-grasp fold, B domain"/>
    <property type="match status" value="1"/>
</dbReference>
<dbReference type="GO" id="GO:0046872">
    <property type="term" value="F:metal ion binding"/>
    <property type="evidence" value="ECO:0007669"/>
    <property type="project" value="InterPro"/>
</dbReference>
<dbReference type="CDD" id="cd06850">
    <property type="entry name" value="biotinyl_domain"/>
    <property type="match status" value="1"/>
</dbReference>
<evidence type="ECO:0000256" key="7">
    <source>
        <dbReference type="PROSITE-ProRule" id="PRU00409"/>
    </source>
</evidence>
<feature type="compositionally biased region" description="Low complexity" evidence="8">
    <location>
        <begin position="1189"/>
        <end position="1203"/>
    </location>
</feature>
<dbReference type="InterPro" id="IPR005481">
    <property type="entry name" value="BC-like_N"/>
</dbReference>
<dbReference type="PROSITE" id="PS00188">
    <property type="entry name" value="BIOTIN"/>
    <property type="match status" value="1"/>
</dbReference>
<evidence type="ECO:0000313" key="13">
    <source>
        <dbReference type="Proteomes" id="UP000323386"/>
    </source>
</evidence>
<dbReference type="GO" id="GO:0016787">
    <property type="term" value="F:hydrolase activity"/>
    <property type="evidence" value="ECO:0007669"/>
    <property type="project" value="UniProtKB-KW"/>
</dbReference>
<reference evidence="12 13" key="1">
    <citation type="submission" date="2018-03" db="EMBL/GenBank/DDBJ databases">
        <authorList>
            <person name="Guldener U."/>
        </authorList>
    </citation>
    <scope>NUCLEOTIDE SEQUENCE [LARGE SCALE GENOMIC DNA]</scope>
    <source>
        <strain evidence="12 13">DAOM196992</strain>
    </source>
</reference>
<dbReference type="Proteomes" id="UP000323386">
    <property type="component" value="Unassembled WGS sequence"/>
</dbReference>
<dbReference type="InterPro" id="IPR016185">
    <property type="entry name" value="PreATP-grasp_dom_sf"/>
</dbReference>
<feature type="domain" description="Biotin carboxylation" evidence="11">
    <location>
        <begin position="19"/>
        <end position="479"/>
    </location>
</feature>
<dbReference type="Pfam" id="PF02682">
    <property type="entry name" value="CT_C_D"/>
    <property type="match status" value="1"/>
</dbReference>
<dbReference type="SUPFAM" id="SSF50891">
    <property type="entry name" value="Cyclophilin-like"/>
    <property type="match status" value="2"/>
</dbReference>
<evidence type="ECO:0000256" key="5">
    <source>
        <dbReference type="ARBA" id="ARBA00022840"/>
    </source>
</evidence>